<evidence type="ECO:0000313" key="4">
    <source>
        <dbReference type="EMBL" id="PQA59267.1"/>
    </source>
</evidence>
<dbReference type="CDD" id="cd00093">
    <property type="entry name" value="HTH_XRE"/>
    <property type="match status" value="1"/>
</dbReference>
<dbReference type="PANTHER" id="PTHR46558">
    <property type="entry name" value="TRACRIPTIONAL REGULATORY PROTEIN-RELATED-RELATED"/>
    <property type="match status" value="1"/>
</dbReference>
<dbReference type="PROSITE" id="PS50943">
    <property type="entry name" value="HTH_CROC1"/>
    <property type="match status" value="1"/>
</dbReference>
<keyword evidence="1" id="KW-0238">DNA-binding</keyword>
<dbReference type="Proteomes" id="UP000239590">
    <property type="component" value="Unassembled WGS sequence"/>
</dbReference>
<sequence>MKVHEKIRQLRLEKGYSQEVMAEELQISTTAYGDVERGKTELSLSRLEQILRVFGTPLEAFFGGSSTEKLQAENDKLKLENEKLKQENQYWREKFDERLLTELYRIGAATHRERIGFK</sequence>
<proteinExistence type="predicted"/>
<evidence type="ECO:0000256" key="1">
    <source>
        <dbReference type="ARBA" id="ARBA00023125"/>
    </source>
</evidence>
<comment type="caution">
    <text evidence="4">The sequence shown here is derived from an EMBL/GenBank/DDBJ whole genome shotgun (WGS) entry which is preliminary data.</text>
</comment>
<dbReference type="EMBL" id="PTRA01000001">
    <property type="protein sequence ID" value="PQA59267.1"/>
    <property type="molecule type" value="Genomic_DNA"/>
</dbReference>
<dbReference type="Gene3D" id="1.10.260.40">
    <property type="entry name" value="lambda repressor-like DNA-binding domains"/>
    <property type="match status" value="1"/>
</dbReference>
<evidence type="ECO:0000256" key="2">
    <source>
        <dbReference type="SAM" id="Coils"/>
    </source>
</evidence>
<reference evidence="5" key="1">
    <citation type="submission" date="2018-02" db="EMBL/GenBank/DDBJ databases">
        <title>Genome sequencing of Solimonas sp. HR-BB.</title>
        <authorList>
            <person name="Lee Y."/>
            <person name="Jeon C.O."/>
        </authorList>
    </citation>
    <scope>NUCLEOTIDE SEQUENCE [LARGE SCALE GENOMIC DNA]</scope>
    <source>
        <strain evidence="5">HR-U</strain>
    </source>
</reference>
<dbReference type="RefSeq" id="WP_104710630.1">
    <property type="nucleotide sequence ID" value="NZ_PTRA01000001.1"/>
</dbReference>
<dbReference type="InterPro" id="IPR010982">
    <property type="entry name" value="Lambda_DNA-bd_dom_sf"/>
</dbReference>
<evidence type="ECO:0000259" key="3">
    <source>
        <dbReference type="PROSITE" id="PS50943"/>
    </source>
</evidence>
<accession>A0A2S7ING6</accession>
<dbReference type="SUPFAM" id="SSF47413">
    <property type="entry name" value="lambda repressor-like DNA-binding domains"/>
    <property type="match status" value="1"/>
</dbReference>
<gene>
    <name evidence="4" type="ORF">C5O19_06330</name>
</gene>
<keyword evidence="2" id="KW-0175">Coiled coil</keyword>
<dbReference type="OrthoDB" id="955486at2"/>
<keyword evidence="5" id="KW-1185">Reference proteome</keyword>
<feature type="domain" description="HTH cro/C1-type" evidence="3">
    <location>
        <begin position="7"/>
        <end position="61"/>
    </location>
</feature>
<dbReference type="InterPro" id="IPR001387">
    <property type="entry name" value="Cro/C1-type_HTH"/>
</dbReference>
<protein>
    <submittedName>
        <fullName evidence="4">XRE family transcriptional regulator</fullName>
    </submittedName>
</protein>
<name>A0A2S7ING6_9BACT</name>
<organism evidence="4 5">
    <name type="scientific">Siphonobacter curvatus</name>
    <dbReference type="NCBI Taxonomy" id="2094562"/>
    <lineage>
        <taxon>Bacteria</taxon>
        <taxon>Pseudomonadati</taxon>
        <taxon>Bacteroidota</taxon>
        <taxon>Cytophagia</taxon>
        <taxon>Cytophagales</taxon>
        <taxon>Cytophagaceae</taxon>
        <taxon>Siphonobacter</taxon>
    </lineage>
</organism>
<dbReference type="PANTHER" id="PTHR46558:SF4">
    <property type="entry name" value="DNA-BIDING PHAGE PROTEIN"/>
    <property type="match status" value="1"/>
</dbReference>
<feature type="coiled-coil region" evidence="2">
    <location>
        <begin position="67"/>
        <end position="94"/>
    </location>
</feature>
<evidence type="ECO:0000313" key="5">
    <source>
        <dbReference type="Proteomes" id="UP000239590"/>
    </source>
</evidence>
<dbReference type="Pfam" id="PF01381">
    <property type="entry name" value="HTH_3"/>
    <property type="match status" value="1"/>
</dbReference>
<dbReference type="GO" id="GO:0003677">
    <property type="term" value="F:DNA binding"/>
    <property type="evidence" value="ECO:0007669"/>
    <property type="project" value="UniProtKB-KW"/>
</dbReference>
<dbReference type="SMART" id="SM00530">
    <property type="entry name" value="HTH_XRE"/>
    <property type="match status" value="1"/>
</dbReference>
<dbReference type="AlphaFoldDB" id="A0A2S7ING6"/>